<gene>
    <name evidence="1" type="ORF">PHPALM_27842</name>
</gene>
<evidence type="ECO:0000313" key="1">
    <source>
        <dbReference type="EMBL" id="POM62939.1"/>
    </source>
</evidence>
<evidence type="ECO:0000313" key="2">
    <source>
        <dbReference type="Proteomes" id="UP000237271"/>
    </source>
</evidence>
<reference evidence="1 2" key="1">
    <citation type="journal article" date="2017" name="Genome Biol. Evol.">
        <title>Phytophthora megakarya and P. palmivora, closely related causal agents of cacao black pod rot, underwent increases in genome sizes and gene numbers by different mechanisms.</title>
        <authorList>
            <person name="Ali S.S."/>
            <person name="Shao J."/>
            <person name="Lary D.J."/>
            <person name="Kronmiller B."/>
            <person name="Shen D."/>
            <person name="Strem M.D."/>
            <person name="Amoako-Attah I."/>
            <person name="Akrofi A.Y."/>
            <person name="Begoude B.A."/>
            <person name="Ten Hoopen G.M."/>
            <person name="Coulibaly K."/>
            <person name="Kebe B.I."/>
            <person name="Melnick R.L."/>
            <person name="Guiltinan M.J."/>
            <person name="Tyler B.M."/>
            <person name="Meinhardt L.W."/>
            <person name="Bailey B.A."/>
        </authorList>
    </citation>
    <scope>NUCLEOTIDE SEQUENCE [LARGE SCALE GENOMIC DNA]</scope>
    <source>
        <strain evidence="2">sbr112.9</strain>
    </source>
</reference>
<dbReference type="EMBL" id="NCKW01015480">
    <property type="protein sequence ID" value="POM62939.1"/>
    <property type="molecule type" value="Genomic_DNA"/>
</dbReference>
<dbReference type="PROSITE" id="PS51257">
    <property type="entry name" value="PROKAR_LIPOPROTEIN"/>
    <property type="match status" value="1"/>
</dbReference>
<organism evidence="1 2">
    <name type="scientific">Phytophthora palmivora</name>
    <dbReference type="NCBI Taxonomy" id="4796"/>
    <lineage>
        <taxon>Eukaryota</taxon>
        <taxon>Sar</taxon>
        <taxon>Stramenopiles</taxon>
        <taxon>Oomycota</taxon>
        <taxon>Peronosporomycetes</taxon>
        <taxon>Peronosporales</taxon>
        <taxon>Peronosporaceae</taxon>
        <taxon>Phytophthora</taxon>
    </lineage>
</organism>
<comment type="caution">
    <text evidence="1">The sequence shown here is derived from an EMBL/GenBank/DDBJ whole genome shotgun (WGS) entry which is preliminary data.</text>
</comment>
<dbReference type="Gene3D" id="2.20.25.240">
    <property type="match status" value="1"/>
</dbReference>
<dbReference type="OrthoDB" id="93482at2759"/>
<dbReference type="AlphaFoldDB" id="A0A2P4XBN6"/>
<accession>A0A2P4XBN6</accession>
<proteinExistence type="predicted"/>
<sequence length="789" mass="87860">MAHQRISTNVSSYSVTGCGFQRSTSAIENNLGEETTAQMQHVPIARVQPTRRTDLHFAGYAFTSYHASASKQSYRCSSYRRTECKEKLHFDVTRNEYTLSDEHICKKSVKMIAPGLDVTESMKETTDTIAITRMDLTAERTWKHIRSEVYPEELALAQFGLTREQVIQRVHRSRRDHFGADLHGIVEVPPLSLVPGTAMSDSETSVDDVWWSDTDSDEEETNPGSWKYIHSSRVHLQVDDVDTLLLEKARVEADYVVERLLQRMFGTTQHNTASISVSRILSTWLDLPIISKLQQFVNVRLADDTAVTVDELFESGTVAELLSCNTIMLFDKENSKQYRPAQTCMQFKRYRSILAALGTTNRQETVGTNQWAAPFSPDRDTTYAAELIRRLCADIGFVSGATIASLDDDLIRLRSASVDDIGLAHIRNPKKGHGIVSLGTGLFLGGHVAARGESTVDIVRILKRSLCGASTESQIRLPGIIHALDRGYQSEPVNQQITNAGGSIIGTHKRTGSMCRDGLLPVSGRKNDLINRLLGSSTTASPEPDESIENARFTIDEALLSTWVMAPFSTSDTKIGSANEENIAVQISSFLDKHSQYHIERLKSYGLLCRRGMPIAAFSPDNVASILNTRRGRFHAIMEYKTRTTARTVQKEQVLANSWGRFLTVDVSAMDFGGRLCDVIPEASHRLQLLHSIACGGLQDGFLVYASATAIIRVVHVVVEPGGYLTWIYDDNAAVPHFDPAQLGHCMNQSTLEQNLIMWKTLVKLIDDKDSLYLPRSTSYQRLLHFGIA</sequence>
<protein>
    <submittedName>
        <fullName evidence="1">Uncharacterized protein</fullName>
    </submittedName>
</protein>
<dbReference type="Proteomes" id="UP000237271">
    <property type="component" value="Unassembled WGS sequence"/>
</dbReference>
<keyword evidence="2" id="KW-1185">Reference proteome</keyword>
<name>A0A2P4XBN6_9STRA</name>